<keyword evidence="2" id="KW-0808">Transferase</keyword>
<keyword evidence="5" id="KW-1185">Reference proteome</keyword>
<dbReference type="CDD" id="cd04194">
    <property type="entry name" value="GT8_A4GalT_like"/>
    <property type="match status" value="1"/>
</dbReference>
<dbReference type="PANTHER" id="PTHR13778:SF47">
    <property type="entry name" value="LIPOPOLYSACCHARIDE 1,3-GALACTOSYLTRANSFERASE"/>
    <property type="match status" value="1"/>
</dbReference>
<dbReference type="AlphaFoldDB" id="A0A9X3L6E2"/>
<evidence type="ECO:0000313" key="5">
    <source>
        <dbReference type="Proteomes" id="UP001152172"/>
    </source>
</evidence>
<dbReference type="Proteomes" id="UP001152172">
    <property type="component" value="Unassembled WGS sequence"/>
</dbReference>
<keyword evidence="3" id="KW-0479">Metal-binding</keyword>
<evidence type="ECO:0000256" key="1">
    <source>
        <dbReference type="ARBA" id="ARBA00022676"/>
    </source>
</evidence>
<dbReference type="Pfam" id="PF01501">
    <property type="entry name" value="Glyco_transf_8"/>
    <property type="match status" value="1"/>
</dbReference>
<protein>
    <submittedName>
        <fullName evidence="4">Glycosyltransferase family 8 protein</fullName>
    </submittedName>
</protein>
<dbReference type="PANTHER" id="PTHR13778">
    <property type="entry name" value="GLYCOSYLTRANSFERASE 8 DOMAIN-CONTAINING PROTEIN"/>
    <property type="match status" value="1"/>
</dbReference>
<dbReference type="InterPro" id="IPR029044">
    <property type="entry name" value="Nucleotide-diphossugar_trans"/>
</dbReference>
<accession>A0A9X3L6E2</accession>
<dbReference type="EMBL" id="JAMKBI010000001">
    <property type="protein sequence ID" value="MCZ8532017.1"/>
    <property type="molecule type" value="Genomic_DNA"/>
</dbReference>
<dbReference type="Gene3D" id="3.90.550.10">
    <property type="entry name" value="Spore Coat Polysaccharide Biosynthesis Protein SpsA, Chain A"/>
    <property type="match status" value="1"/>
</dbReference>
<comment type="caution">
    <text evidence="4">The sequence shown here is derived from an EMBL/GenBank/DDBJ whole genome shotgun (WGS) entry which is preliminary data.</text>
</comment>
<dbReference type="GO" id="GO:0016757">
    <property type="term" value="F:glycosyltransferase activity"/>
    <property type="evidence" value="ECO:0007669"/>
    <property type="project" value="UniProtKB-KW"/>
</dbReference>
<keyword evidence="1" id="KW-0328">Glycosyltransferase</keyword>
<dbReference type="SUPFAM" id="SSF53448">
    <property type="entry name" value="Nucleotide-diphospho-sugar transferases"/>
    <property type="match status" value="1"/>
</dbReference>
<sequence length="323" mass="37603">MRLNIAYACGEEYARHAGVSMISLFENNKDFDEIYVYLIDNGMTEDTKNILLEITNSYGRNAIIKSCDDLCKQISVNTEKYPISTYSKLFLGQLDEIDKIIYLDCDTSVTGSFKELWELDISGYYVAGVWDDAAPRLKAVVGVNGNDPYINCGFVLMNLDSWRKYRLEEKSIEFINKYNGDVPFLDQGVVNGICKNHTLLLEPNYNLMSYMLMFKANQIEMLCRVDKMYTQREIDNAIDNPIVIHWVNGCYNRPWTKNCTHPLKERYLYYLEMSPWASQFLDHPLSKQTKFLRFLYLVLPFSLFNFLRKVSDNSKGKSLRGKY</sequence>
<dbReference type="RefSeq" id="WP_269920690.1">
    <property type="nucleotide sequence ID" value="NZ_JAMKBI010000001.1"/>
</dbReference>
<dbReference type="InterPro" id="IPR002495">
    <property type="entry name" value="Glyco_trans_8"/>
</dbReference>
<proteinExistence type="predicted"/>
<evidence type="ECO:0000313" key="4">
    <source>
        <dbReference type="EMBL" id="MCZ8532017.1"/>
    </source>
</evidence>
<evidence type="ECO:0000256" key="3">
    <source>
        <dbReference type="ARBA" id="ARBA00022723"/>
    </source>
</evidence>
<dbReference type="GO" id="GO:0046872">
    <property type="term" value="F:metal ion binding"/>
    <property type="evidence" value="ECO:0007669"/>
    <property type="project" value="UniProtKB-KW"/>
</dbReference>
<name>A0A9X3L6E2_9BACI</name>
<reference evidence="4" key="1">
    <citation type="submission" date="2022-05" db="EMBL/GenBank/DDBJ databases">
        <authorList>
            <person name="Colautti A."/>
            <person name="Iacumin L."/>
        </authorList>
    </citation>
    <scope>NUCLEOTIDE SEQUENCE</scope>
    <source>
        <strain evidence="4">DSM 30747</strain>
    </source>
</reference>
<organism evidence="4 5">
    <name type="scientific">Psychrobacillus psychrodurans</name>
    <dbReference type="NCBI Taxonomy" id="126157"/>
    <lineage>
        <taxon>Bacteria</taxon>
        <taxon>Bacillati</taxon>
        <taxon>Bacillota</taxon>
        <taxon>Bacilli</taxon>
        <taxon>Bacillales</taxon>
        <taxon>Bacillaceae</taxon>
        <taxon>Psychrobacillus</taxon>
    </lineage>
</organism>
<gene>
    <name evidence="4" type="ORF">M9R61_01490</name>
</gene>
<evidence type="ECO:0000256" key="2">
    <source>
        <dbReference type="ARBA" id="ARBA00022679"/>
    </source>
</evidence>
<dbReference type="InterPro" id="IPR050748">
    <property type="entry name" value="Glycosyltrans_8_dom-fam"/>
</dbReference>